<evidence type="ECO:0000259" key="5">
    <source>
        <dbReference type="Pfam" id="PF00460"/>
    </source>
</evidence>
<dbReference type="Pfam" id="PF00460">
    <property type="entry name" value="Flg_bb_rod"/>
    <property type="match status" value="1"/>
</dbReference>
<feature type="domain" description="Flagellar basal-body/hook protein C-terminal" evidence="6">
    <location>
        <begin position="285"/>
        <end position="329"/>
    </location>
</feature>
<evidence type="ECO:0000259" key="7">
    <source>
        <dbReference type="Pfam" id="PF22692"/>
    </source>
</evidence>
<keyword evidence="3 4" id="KW-0975">Bacterial flagellum</keyword>
<dbReference type="GO" id="GO:0005829">
    <property type="term" value="C:cytosol"/>
    <property type="evidence" value="ECO:0007669"/>
    <property type="project" value="TreeGrafter"/>
</dbReference>
<dbReference type="GO" id="GO:0009424">
    <property type="term" value="C:bacterial-type flagellum hook"/>
    <property type="evidence" value="ECO:0007669"/>
    <property type="project" value="TreeGrafter"/>
</dbReference>
<accession>A0A2P8HY77</accession>
<dbReference type="InterPro" id="IPR001444">
    <property type="entry name" value="Flag_bb_rod_N"/>
</dbReference>
<dbReference type="Pfam" id="PF22692">
    <property type="entry name" value="LlgE_F_G_D1"/>
    <property type="match status" value="1"/>
</dbReference>
<dbReference type="InterPro" id="IPR020013">
    <property type="entry name" value="Flagellar_FlgE/F/G"/>
</dbReference>
<sequence length="331" mass="35339">MLRSMYSGISGLDNHQQKMDVIGNNLANVNTHGFKKGRAMFKDMVSQQTQGATGPTETQGGTNAMQVGLGAQMGSIDNIHEQGSLQNTGRQLDLGISGDGFFAVGELEDDSDWDIADDDIDEEDGGIDGVNVSYSRAGNFYMDEEGYVVNQDGQYLLGASADPGNNVDLDDDIDPADFFPTDLEEFYDDGAFGDIGAIEDNASGDAGFGRIRIPTEAESFSVGSDGSISFVLDGDNHFAGQLQMAQFANPEGMEKVGDNLFQPTDNSGIPEWSTPGAGGAGEIVAGTLEMSNVDMSEEFTEMITAQRGLQANTRIITTSDEILQELVNMKQ</sequence>
<name>A0A2P8HY77_9BACI</name>
<comment type="function">
    <text evidence="4">A flexible structure which links the flagellar filament to the drive apparatus in the basal body.</text>
</comment>
<evidence type="ECO:0000259" key="6">
    <source>
        <dbReference type="Pfam" id="PF06429"/>
    </source>
</evidence>
<evidence type="ECO:0000256" key="4">
    <source>
        <dbReference type="RuleBase" id="RU362116"/>
    </source>
</evidence>
<keyword evidence="8" id="KW-0282">Flagellum</keyword>
<evidence type="ECO:0000256" key="1">
    <source>
        <dbReference type="ARBA" id="ARBA00004117"/>
    </source>
</evidence>
<dbReference type="InterPro" id="IPR019776">
    <property type="entry name" value="Flagellar_basal_body_rod_CS"/>
</dbReference>
<gene>
    <name evidence="8" type="ORF">B0H94_101106</name>
</gene>
<dbReference type="Pfam" id="PF06429">
    <property type="entry name" value="Flg_bbr_C"/>
    <property type="match status" value="1"/>
</dbReference>
<feature type="domain" description="Flagellar basal body rod protein N-terminal" evidence="5">
    <location>
        <begin position="5"/>
        <end position="35"/>
    </location>
</feature>
<dbReference type="NCBIfam" id="TIGR03506">
    <property type="entry name" value="FlgEFG_subfam"/>
    <property type="match status" value="2"/>
</dbReference>
<evidence type="ECO:0000313" key="8">
    <source>
        <dbReference type="EMBL" id="PSL51196.1"/>
    </source>
</evidence>
<dbReference type="RefSeq" id="WP_106587278.1">
    <property type="nucleotide sequence ID" value="NZ_PYAV01000001.1"/>
</dbReference>
<keyword evidence="8" id="KW-0969">Cilium</keyword>
<dbReference type="Proteomes" id="UP000242310">
    <property type="component" value="Unassembled WGS sequence"/>
</dbReference>
<dbReference type="AlphaFoldDB" id="A0A2P8HY77"/>
<reference evidence="8 9" key="1">
    <citation type="submission" date="2018-03" db="EMBL/GenBank/DDBJ databases">
        <title>Genomic Encyclopedia of Type Strains, Phase III (KMG-III): the genomes of soil and plant-associated and newly described type strains.</title>
        <authorList>
            <person name="Whitman W."/>
        </authorList>
    </citation>
    <scope>NUCLEOTIDE SEQUENCE [LARGE SCALE GENOMIC DNA]</scope>
    <source>
        <strain evidence="8 9">CGMCC 1.07653</strain>
    </source>
</reference>
<protein>
    <recommendedName>
        <fullName evidence="4">Flagellar hook protein FlgE</fullName>
    </recommendedName>
</protein>
<keyword evidence="9" id="KW-1185">Reference proteome</keyword>
<keyword evidence="8" id="KW-0966">Cell projection</keyword>
<organism evidence="8 9">
    <name type="scientific">Salsuginibacillus halophilus</name>
    <dbReference type="NCBI Taxonomy" id="517424"/>
    <lineage>
        <taxon>Bacteria</taxon>
        <taxon>Bacillati</taxon>
        <taxon>Bacillota</taxon>
        <taxon>Bacilli</taxon>
        <taxon>Bacillales</taxon>
        <taxon>Bacillaceae</taxon>
        <taxon>Salsuginibacillus</taxon>
    </lineage>
</organism>
<feature type="domain" description="Flagellar hook protein FlgE/F/G-like D1" evidence="7">
    <location>
        <begin position="131"/>
        <end position="229"/>
    </location>
</feature>
<dbReference type="InterPro" id="IPR010930">
    <property type="entry name" value="Flg_bb/hook_C_dom"/>
</dbReference>
<dbReference type="InterPro" id="IPR037925">
    <property type="entry name" value="FlgE/F/G-like"/>
</dbReference>
<dbReference type="OrthoDB" id="9804559at2"/>
<dbReference type="GO" id="GO:0009425">
    <property type="term" value="C:bacterial-type flagellum basal body"/>
    <property type="evidence" value="ECO:0007669"/>
    <property type="project" value="UniProtKB-SubCell"/>
</dbReference>
<dbReference type="EMBL" id="PYAV01000001">
    <property type="protein sequence ID" value="PSL51196.1"/>
    <property type="molecule type" value="Genomic_DNA"/>
</dbReference>
<dbReference type="SUPFAM" id="SSF117143">
    <property type="entry name" value="Flagellar hook protein flgE"/>
    <property type="match status" value="1"/>
</dbReference>
<comment type="subcellular location">
    <subcellularLocation>
        <location evidence="1 4">Bacterial flagellum basal body</location>
    </subcellularLocation>
</comment>
<evidence type="ECO:0000256" key="2">
    <source>
        <dbReference type="ARBA" id="ARBA00009677"/>
    </source>
</evidence>
<dbReference type="PROSITE" id="PS00588">
    <property type="entry name" value="FLAGELLA_BB_ROD"/>
    <property type="match status" value="1"/>
</dbReference>
<comment type="similarity">
    <text evidence="2 4">Belongs to the flagella basal body rod proteins family.</text>
</comment>
<evidence type="ECO:0000256" key="3">
    <source>
        <dbReference type="ARBA" id="ARBA00023143"/>
    </source>
</evidence>
<dbReference type="InterPro" id="IPR053967">
    <property type="entry name" value="LlgE_F_G-like_D1"/>
</dbReference>
<dbReference type="PANTHER" id="PTHR30435:SF1">
    <property type="entry name" value="FLAGELLAR HOOK PROTEIN FLGE"/>
    <property type="match status" value="1"/>
</dbReference>
<dbReference type="GO" id="GO:0071978">
    <property type="term" value="P:bacterial-type flagellum-dependent swarming motility"/>
    <property type="evidence" value="ECO:0007669"/>
    <property type="project" value="TreeGrafter"/>
</dbReference>
<proteinExistence type="inferred from homology"/>
<evidence type="ECO:0000313" key="9">
    <source>
        <dbReference type="Proteomes" id="UP000242310"/>
    </source>
</evidence>
<comment type="caution">
    <text evidence="8">The sequence shown here is derived from an EMBL/GenBank/DDBJ whole genome shotgun (WGS) entry which is preliminary data.</text>
</comment>
<dbReference type="PANTHER" id="PTHR30435">
    <property type="entry name" value="FLAGELLAR PROTEIN"/>
    <property type="match status" value="1"/>
</dbReference>